<sequence>MLPSTSSSSAAPSHPVPAPVLAPVSAPALAFTPASAAAPPPPPPPPHTTTTTTITTSFTAEPGLVLHQRTPGATPAIAAVPALPYPLADPGPVPATADLGQQKRRPSSSLDDRARDSSSDPLPGGGDNVSAIPRDQRTKKRRTGPGTRGVANLTPEQLLKKRANDREAQRAIRERTKNQIEALENRIKELTSQDPYRELQEAVRQKEAVEAQNAELRNHLASIAATIQHLLSGNTASLVPTHKPTPAAQPQHLLISHDGPRGGSESTLSPGAGLPWSPLLHGQPGSLSHSSSLEDQISLQQPHRVVSLNIGGVHLNIACLFPDTEQDPAYQGDPPKQELSGPTRLKHEYHNTPHSTSSLPSPTQQSQYTYHSSNSPASPQSPWRDTTAPIGHLPSTCPVDSLLLGFMAEYRQRNAGGISIQGVEESKYLSVSSLLNPSNSSHLQPLSTSSNTSHFQPLSTFLTDILSKFTGLAGIPEKMAILYVMFRMLRWQIDPTQENYDLLPPYSRPLKIQYNKPHPAWVDYMPFPKMRERFVEQCDSPDFQFEAIFFPYMQSLSLNWPYEESEALVEAGDGSGLLFDPIFQDHILRIENWTLDDVFDRACPILRGLYNLKNDSSALVKKEGKVVNDNNDKTVDSQSGHI</sequence>
<feature type="region of interest" description="Disordered" evidence="1">
    <location>
        <begin position="242"/>
        <end position="295"/>
    </location>
</feature>
<dbReference type="Proteomes" id="UP000054516">
    <property type="component" value="Unassembled WGS sequence"/>
</dbReference>
<feature type="compositionally biased region" description="Basic and acidic residues" evidence="1">
    <location>
        <begin position="158"/>
        <end position="170"/>
    </location>
</feature>
<evidence type="ECO:0000313" key="2">
    <source>
        <dbReference type="EMBL" id="GAW25929.1"/>
    </source>
</evidence>
<feature type="region of interest" description="Disordered" evidence="1">
    <location>
        <begin position="89"/>
        <end position="170"/>
    </location>
</feature>
<dbReference type="CDD" id="cd14688">
    <property type="entry name" value="bZIP_YAP"/>
    <property type="match status" value="1"/>
</dbReference>
<dbReference type="PANTHER" id="PTHR37012:SF2">
    <property type="entry name" value="BZIP DOMAIN-CONTAINING PROTEIN-RELATED"/>
    <property type="match status" value="1"/>
</dbReference>
<dbReference type="AlphaFoldDB" id="A0A1S8A7C9"/>
<feature type="compositionally biased region" description="Low complexity" evidence="1">
    <location>
        <begin position="352"/>
        <end position="367"/>
    </location>
</feature>
<name>A0A1S8A7C9_ROSNE</name>
<reference evidence="2" key="1">
    <citation type="submission" date="2016-03" db="EMBL/GenBank/DDBJ databases">
        <title>Draft genome sequence of Rosellinia necatrix.</title>
        <authorList>
            <person name="Kanematsu S."/>
        </authorList>
    </citation>
    <scope>NUCLEOTIDE SEQUENCE [LARGE SCALE GENOMIC DNA]</scope>
    <source>
        <strain evidence="2">W97</strain>
    </source>
</reference>
<gene>
    <name evidence="2" type="ORF">SAMD00023353_1600440</name>
</gene>
<dbReference type="OrthoDB" id="4161589at2759"/>
<feature type="compositionally biased region" description="Low complexity" evidence="1">
    <location>
        <begin position="21"/>
        <end position="37"/>
    </location>
</feature>
<dbReference type="OMA" id="MRWQIEP"/>
<protein>
    <submittedName>
        <fullName evidence="2">Putative BZIP transcription factor</fullName>
    </submittedName>
</protein>
<dbReference type="Pfam" id="PF11905">
    <property type="entry name" value="DUF3425"/>
    <property type="match status" value="1"/>
</dbReference>
<evidence type="ECO:0000313" key="3">
    <source>
        <dbReference type="Proteomes" id="UP000054516"/>
    </source>
</evidence>
<accession>A0A1S8A7C9</accession>
<feature type="region of interest" description="Disordered" evidence="1">
    <location>
        <begin position="326"/>
        <end position="390"/>
    </location>
</feature>
<feature type="compositionally biased region" description="Polar residues" evidence="1">
    <location>
        <begin position="368"/>
        <end position="384"/>
    </location>
</feature>
<feature type="compositionally biased region" description="Low complexity" evidence="1">
    <location>
        <begin position="48"/>
        <end position="60"/>
    </location>
</feature>
<evidence type="ECO:0000256" key="1">
    <source>
        <dbReference type="SAM" id="MobiDB-lite"/>
    </source>
</evidence>
<dbReference type="Gene3D" id="1.20.5.170">
    <property type="match status" value="1"/>
</dbReference>
<dbReference type="EMBL" id="DF977461">
    <property type="protein sequence ID" value="GAW25929.1"/>
    <property type="molecule type" value="Genomic_DNA"/>
</dbReference>
<dbReference type="InterPro" id="IPR021833">
    <property type="entry name" value="DUF3425"/>
</dbReference>
<organism evidence="2">
    <name type="scientific">Rosellinia necatrix</name>
    <name type="common">White root-rot fungus</name>
    <dbReference type="NCBI Taxonomy" id="77044"/>
    <lineage>
        <taxon>Eukaryota</taxon>
        <taxon>Fungi</taxon>
        <taxon>Dikarya</taxon>
        <taxon>Ascomycota</taxon>
        <taxon>Pezizomycotina</taxon>
        <taxon>Sordariomycetes</taxon>
        <taxon>Xylariomycetidae</taxon>
        <taxon>Xylariales</taxon>
        <taxon>Xylariaceae</taxon>
        <taxon>Rosellinia</taxon>
    </lineage>
</organism>
<feature type="region of interest" description="Disordered" evidence="1">
    <location>
        <begin position="1"/>
        <end position="69"/>
    </location>
</feature>
<dbReference type="PANTHER" id="PTHR37012">
    <property type="entry name" value="B-ZIP TRANSCRIPTION FACTOR (EUROFUNG)-RELATED"/>
    <property type="match status" value="1"/>
</dbReference>
<feature type="compositionally biased region" description="Low complexity" evidence="1">
    <location>
        <begin position="1"/>
        <end position="13"/>
    </location>
</feature>
<keyword evidence="3" id="KW-1185">Reference proteome</keyword>
<feature type="compositionally biased region" description="Polar residues" evidence="1">
    <location>
        <begin position="285"/>
        <end position="295"/>
    </location>
</feature>
<feature type="compositionally biased region" description="Pro residues" evidence="1">
    <location>
        <begin position="38"/>
        <end position="47"/>
    </location>
</feature>
<proteinExistence type="predicted"/>